<evidence type="ECO:0008006" key="3">
    <source>
        <dbReference type="Google" id="ProtNLM"/>
    </source>
</evidence>
<proteinExistence type="predicted"/>
<gene>
    <name evidence="1" type="ORF">BEN30_14235</name>
</gene>
<keyword evidence="2" id="KW-1185">Reference proteome</keyword>
<comment type="caution">
    <text evidence="1">The sequence shown here is derived from an EMBL/GenBank/DDBJ whole genome shotgun (WGS) entry which is preliminary data.</text>
</comment>
<accession>A0A1E5Q658</accession>
<sequence>MSIRSLIKSIRPPSVRHAHGILLIIINYTTGAIRAHIYQGEEVQDAATKWLWTYNNERPNMAIGGLTPIQKLTMEKPMAA</sequence>
<dbReference type="Proteomes" id="UP000095347">
    <property type="component" value="Unassembled WGS sequence"/>
</dbReference>
<evidence type="ECO:0000313" key="1">
    <source>
        <dbReference type="EMBL" id="OEJ65495.1"/>
    </source>
</evidence>
<protein>
    <recommendedName>
        <fullName evidence="3">Integrase catalytic domain-containing protein</fullName>
    </recommendedName>
</protein>
<evidence type="ECO:0000313" key="2">
    <source>
        <dbReference type="Proteomes" id="UP000095347"/>
    </source>
</evidence>
<dbReference type="EMBL" id="MCGG01000050">
    <property type="protein sequence ID" value="OEJ65495.1"/>
    <property type="molecule type" value="Genomic_DNA"/>
</dbReference>
<name>A0A1E5Q658_9PROT</name>
<reference evidence="2" key="1">
    <citation type="submission" date="2016-07" db="EMBL/GenBank/DDBJ databases">
        <authorList>
            <person name="Florea S."/>
            <person name="Webb J.S."/>
            <person name="Jaromczyk J."/>
            <person name="Schardl C.L."/>
        </authorList>
    </citation>
    <scope>NUCLEOTIDE SEQUENCE [LARGE SCALE GENOMIC DNA]</scope>
    <source>
        <strain evidence="2">MV-1</strain>
    </source>
</reference>
<dbReference type="AlphaFoldDB" id="A0A1E5Q658"/>
<organism evidence="1 2">
    <name type="scientific">Magnetovibrio blakemorei</name>
    <dbReference type="NCBI Taxonomy" id="28181"/>
    <lineage>
        <taxon>Bacteria</taxon>
        <taxon>Pseudomonadati</taxon>
        <taxon>Pseudomonadota</taxon>
        <taxon>Alphaproteobacteria</taxon>
        <taxon>Rhodospirillales</taxon>
        <taxon>Magnetovibrionaceae</taxon>
        <taxon>Magnetovibrio</taxon>
    </lineage>
</organism>